<accession>A0ABU6C6H2</accession>
<dbReference type="PANTHER" id="PTHR12110:SF41">
    <property type="entry name" value="INOSOSE DEHYDRATASE"/>
    <property type="match status" value="1"/>
</dbReference>
<reference evidence="2 3" key="1">
    <citation type="submission" date="2022-10" db="EMBL/GenBank/DDBJ databases">
        <authorList>
            <person name="Xie J."/>
            <person name="Shen N."/>
        </authorList>
    </citation>
    <scope>NUCLEOTIDE SEQUENCE [LARGE SCALE GENOMIC DNA]</scope>
    <source>
        <strain evidence="2 3">DSM 41681</strain>
    </source>
</reference>
<dbReference type="EMBL" id="JAOZYB010000041">
    <property type="protein sequence ID" value="MEB3960222.1"/>
    <property type="molecule type" value="Genomic_DNA"/>
</dbReference>
<evidence type="ECO:0000313" key="3">
    <source>
        <dbReference type="Proteomes" id="UP001352223"/>
    </source>
</evidence>
<dbReference type="Pfam" id="PF01261">
    <property type="entry name" value="AP_endonuc_2"/>
    <property type="match status" value="1"/>
</dbReference>
<evidence type="ECO:0000313" key="2">
    <source>
        <dbReference type="EMBL" id="MEB3960222.1"/>
    </source>
</evidence>
<dbReference type="PANTHER" id="PTHR12110">
    <property type="entry name" value="HYDROXYPYRUVATE ISOMERASE"/>
    <property type="match status" value="1"/>
</dbReference>
<dbReference type="InterPro" id="IPR050312">
    <property type="entry name" value="IolE/XylAMocC-like"/>
</dbReference>
<protein>
    <submittedName>
        <fullName evidence="2">Sugar phosphate isomerase/epimerase</fullName>
    </submittedName>
</protein>
<organism evidence="2 3">
    <name type="scientific">Streptomyces kunmingensis</name>
    <dbReference type="NCBI Taxonomy" id="68225"/>
    <lineage>
        <taxon>Bacteria</taxon>
        <taxon>Bacillati</taxon>
        <taxon>Actinomycetota</taxon>
        <taxon>Actinomycetes</taxon>
        <taxon>Kitasatosporales</taxon>
        <taxon>Streptomycetaceae</taxon>
        <taxon>Streptomyces</taxon>
    </lineage>
</organism>
<dbReference type="SUPFAM" id="SSF51658">
    <property type="entry name" value="Xylose isomerase-like"/>
    <property type="match status" value="1"/>
</dbReference>
<keyword evidence="3" id="KW-1185">Reference proteome</keyword>
<dbReference type="Proteomes" id="UP001352223">
    <property type="component" value="Unassembled WGS sequence"/>
</dbReference>
<proteinExistence type="predicted"/>
<comment type="caution">
    <text evidence="2">The sequence shown here is derived from an EMBL/GenBank/DDBJ whole genome shotgun (WGS) entry which is preliminary data.</text>
</comment>
<gene>
    <name evidence="2" type="ORF">OKJ48_08155</name>
</gene>
<feature type="domain" description="Xylose isomerase-like TIM barrel" evidence="1">
    <location>
        <begin position="47"/>
        <end position="294"/>
    </location>
</feature>
<dbReference type="Gene3D" id="3.20.20.150">
    <property type="entry name" value="Divalent-metal-dependent TIM barrel enzymes"/>
    <property type="match status" value="1"/>
</dbReference>
<evidence type="ECO:0000259" key="1">
    <source>
        <dbReference type="Pfam" id="PF01261"/>
    </source>
</evidence>
<dbReference type="RefSeq" id="WP_324767266.1">
    <property type="nucleotide sequence ID" value="NZ_BAAATS010000016.1"/>
</dbReference>
<dbReference type="GO" id="GO:0016853">
    <property type="term" value="F:isomerase activity"/>
    <property type="evidence" value="ECO:0007669"/>
    <property type="project" value="UniProtKB-KW"/>
</dbReference>
<dbReference type="InterPro" id="IPR036237">
    <property type="entry name" value="Xyl_isomerase-like_sf"/>
</dbReference>
<dbReference type="InterPro" id="IPR013022">
    <property type="entry name" value="Xyl_isomerase-like_TIM-brl"/>
</dbReference>
<keyword evidence="2" id="KW-0413">Isomerase</keyword>
<name>A0ABU6C6H2_9ACTN</name>
<sequence length="321" mass="35218">MSKAGSHSTPGWEEWPIAAAMLQFANTTPDGGSIQDADPEVWAEALREVAGAGFEQVDPTDSWLRVADLSPARRDDFTRVVKEAGLTVPALSTARRSVIDPVHGADNLAYSHRVVDTAAELGAAVVSFGLFEALAPAQREALWFWTAPGPRNPDDPETWRLAVARIRELGEHAQSVGVDVSLEMYEDTYLGTADDAVRFVRAVDHPRVGLNPDLGNLQRLHRPVEAARVMVEKTLPYANYWHVKNYFRAEDASTGAVLTFPAPMEYGVIDYRHALRYAVEHGFRGAFCVEHYGGDGLSVSATNRAYLRRLLSQTPGVGPRP</sequence>